<accession>A0A7S3JZP8</accession>
<dbReference type="AlphaFoldDB" id="A0A7S3JZP8"/>
<feature type="domain" description="BRCT" evidence="2">
    <location>
        <begin position="46"/>
        <end position="118"/>
    </location>
</feature>
<evidence type="ECO:0000259" key="2">
    <source>
        <dbReference type="PROSITE" id="PS50172"/>
    </source>
</evidence>
<name>A0A7S3JZP8_9STRA</name>
<dbReference type="Gene3D" id="3.40.50.10190">
    <property type="entry name" value="BRCT domain"/>
    <property type="match status" value="1"/>
</dbReference>
<gene>
    <name evidence="3" type="ORF">ALAG00032_LOCUS8832</name>
</gene>
<reference evidence="3" key="1">
    <citation type="submission" date="2021-01" db="EMBL/GenBank/DDBJ databases">
        <authorList>
            <person name="Corre E."/>
            <person name="Pelletier E."/>
            <person name="Niang G."/>
            <person name="Scheremetjew M."/>
            <person name="Finn R."/>
            <person name="Kale V."/>
            <person name="Holt S."/>
            <person name="Cochrane G."/>
            <person name="Meng A."/>
            <person name="Brown T."/>
            <person name="Cohen L."/>
        </authorList>
    </citation>
    <scope>NUCLEOTIDE SEQUENCE</scope>
    <source>
        <strain evidence="3">CCMP1510</strain>
    </source>
</reference>
<evidence type="ECO:0000256" key="1">
    <source>
        <dbReference type="SAM" id="MobiDB-lite"/>
    </source>
</evidence>
<dbReference type="InterPro" id="IPR001357">
    <property type="entry name" value="BRCT_dom"/>
</dbReference>
<protein>
    <recommendedName>
        <fullName evidence="2">BRCT domain-containing protein</fullName>
    </recommendedName>
</protein>
<sequence length="187" mass="20369">MGQLFSTASGSSGLDKERAAPTQAYVDEEIIQEEKSELELLIANDEHGVSLDGKTVVVTGTFGEVGREEVKDLCKRFGARITGSVSGKTDILVVGNHPGPAKISQAQERGVQLLSINELVAVIRSCSQAEDESPERDSSHNDETTTKKSKKNNDDDDVERPPKKKAKPPATPETTTKQTRRRSPRRV</sequence>
<feature type="compositionally biased region" description="Polar residues" evidence="1">
    <location>
        <begin position="1"/>
        <end position="12"/>
    </location>
</feature>
<dbReference type="SMART" id="SM00292">
    <property type="entry name" value="BRCT"/>
    <property type="match status" value="1"/>
</dbReference>
<dbReference type="SUPFAM" id="SSF52113">
    <property type="entry name" value="BRCT domain"/>
    <property type="match status" value="1"/>
</dbReference>
<dbReference type="PROSITE" id="PS50172">
    <property type="entry name" value="BRCT"/>
    <property type="match status" value="1"/>
</dbReference>
<feature type="compositionally biased region" description="Basic and acidic residues" evidence="1">
    <location>
        <begin position="135"/>
        <end position="146"/>
    </location>
</feature>
<feature type="compositionally biased region" description="Basic residues" evidence="1">
    <location>
        <begin position="178"/>
        <end position="187"/>
    </location>
</feature>
<evidence type="ECO:0000313" key="3">
    <source>
        <dbReference type="EMBL" id="CAE0368071.1"/>
    </source>
</evidence>
<dbReference type="EMBL" id="HBIJ01013048">
    <property type="protein sequence ID" value="CAE0368071.1"/>
    <property type="molecule type" value="Transcribed_RNA"/>
</dbReference>
<proteinExistence type="predicted"/>
<feature type="region of interest" description="Disordered" evidence="1">
    <location>
        <begin position="1"/>
        <end position="20"/>
    </location>
</feature>
<organism evidence="3">
    <name type="scientific">Aureoumbra lagunensis</name>
    <dbReference type="NCBI Taxonomy" id="44058"/>
    <lineage>
        <taxon>Eukaryota</taxon>
        <taxon>Sar</taxon>
        <taxon>Stramenopiles</taxon>
        <taxon>Ochrophyta</taxon>
        <taxon>Pelagophyceae</taxon>
        <taxon>Pelagomonadales</taxon>
        <taxon>Aureoumbra</taxon>
    </lineage>
</organism>
<feature type="region of interest" description="Disordered" evidence="1">
    <location>
        <begin position="127"/>
        <end position="187"/>
    </location>
</feature>
<dbReference type="Pfam" id="PF00533">
    <property type="entry name" value="BRCT"/>
    <property type="match status" value="1"/>
</dbReference>
<dbReference type="InterPro" id="IPR036420">
    <property type="entry name" value="BRCT_dom_sf"/>
</dbReference>